<dbReference type="EMBL" id="BART01001892">
    <property type="protein sequence ID" value="GAG73817.1"/>
    <property type="molecule type" value="Genomic_DNA"/>
</dbReference>
<reference evidence="1" key="1">
    <citation type="journal article" date="2014" name="Front. Microbiol.">
        <title>High frequency of phylogenetically diverse reductive dehalogenase-homologous genes in deep subseafloor sedimentary metagenomes.</title>
        <authorList>
            <person name="Kawai M."/>
            <person name="Futagami T."/>
            <person name="Toyoda A."/>
            <person name="Takaki Y."/>
            <person name="Nishi S."/>
            <person name="Hori S."/>
            <person name="Arai W."/>
            <person name="Tsubouchi T."/>
            <person name="Morono Y."/>
            <person name="Uchiyama I."/>
            <person name="Ito T."/>
            <person name="Fujiyama A."/>
            <person name="Inagaki F."/>
            <person name="Takami H."/>
        </authorList>
    </citation>
    <scope>NUCLEOTIDE SEQUENCE</scope>
    <source>
        <strain evidence="1">Expedition CK06-06</strain>
    </source>
</reference>
<dbReference type="Gene3D" id="3.40.50.1000">
    <property type="entry name" value="HAD superfamily/HAD-like"/>
    <property type="match status" value="1"/>
</dbReference>
<dbReference type="InterPro" id="IPR023214">
    <property type="entry name" value="HAD_sf"/>
</dbReference>
<gene>
    <name evidence="1" type="ORF">S01H4_06230</name>
</gene>
<dbReference type="SUPFAM" id="SSF56784">
    <property type="entry name" value="HAD-like"/>
    <property type="match status" value="1"/>
</dbReference>
<dbReference type="PANTHER" id="PTHR43434">
    <property type="entry name" value="PHOSPHOGLYCOLATE PHOSPHATASE"/>
    <property type="match status" value="1"/>
</dbReference>
<evidence type="ECO:0000313" key="1">
    <source>
        <dbReference type="EMBL" id="GAG73817.1"/>
    </source>
</evidence>
<comment type="caution">
    <text evidence="1">The sequence shown here is derived from an EMBL/GenBank/DDBJ whole genome shotgun (WGS) entry which is preliminary data.</text>
</comment>
<organism evidence="1">
    <name type="scientific">marine sediment metagenome</name>
    <dbReference type="NCBI Taxonomy" id="412755"/>
    <lineage>
        <taxon>unclassified sequences</taxon>
        <taxon>metagenomes</taxon>
        <taxon>ecological metagenomes</taxon>
    </lineage>
</organism>
<dbReference type="NCBIfam" id="TIGR01549">
    <property type="entry name" value="HAD-SF-IA-v1"/>
    <property type="match status" value="1"/>
</dbReference>
<sequence length="122" mass="14123">MTEKNLKIALISNHPNHQTIENMLKKHDLAIYFNYIMTSAKYGKRKPDPDIFLFTLEKMGLKNHANSVIVCGDEYADIIGAQRANLQSILLERKYKFPFEKEINISNLRKISNISEILDVIE</sequence>
<dbReference type="InterPro" id="IPR006439">
    <property type="entry name" value="HAD-SF_hydro_IA"/>
</dbReference>
<dbReference type="AlphaFoldDB" id="X1AX91"/>
<accession>X1AX91</accession>
<dbReference type="PANTHER" id="PTHR43434:SF1">
    <property type="entry name" value="PHOSPHOGLYCOLATE PHOSPHATASE"/>
    <property type="match status" value="1"/>
</dbReference>
<dbReference type="GO" id="GO:0008967">
    <property type="term" value="F:phosphoglycolate phosphatase activity"/>
    <property type="evidence" value="ECO:0007669"/>
    <property type="project" value="TreeGrafter"/>
</dbReference>
<name>X1AX91_9ZZZZ</name>
<evidence type="ECO:0008006" key="2">
    <source>
        <dbReference type="Google" id="ProtNLM"/>
    </source>
</evidence>
<dbReference type="InterPro" id="IPR036412">
    <property type="entry name" value="HAD-like_sf"/>
</dbReference>
<dbReference type="InterPro" id="IPR041492">
    <property type="entry name" value="HAD_2"/>
</dbReference>
<proteinExistence type="predicted"/>
<protein>
    <recommendedName>
        <fullName evidence="2">HAD family hydrolase</fullName>
    </recommendedName>
</protein>
<dbReference type="InterPro" id="IPR050155">
    <property type="entry name" value="HAD-like_hydrolase_sf"/>
</dbReference>
<dbReference type="GO" id="GO:0006281">
    <property type="term" value="P:DNA repair"/>
    <property type="evidence" value="ECO:0007669"/>
    <property type="project" value="TreeGrafter"/>
</dbReference>
<dbReference type="Pfam" id="PF13419">
    <property type="entry name" value="HAD_2"/>
    <property type="match status" value="1"/>
</dbReference>